<feature type="repeat" description="PPR" evidence="2">
    <location>
        <begin position="343"/>
        <end position="377"/>
    </location>
</feature>
<evidence type="ECO:0000313" key="4">
    <source>
        <dbReference type="Proteomes" id="UP000289340"/>
    </source>
</evidence>
<dbReference type="InterPro" id="IPR011990">
    <property type="entry name" value="TPR-like_helical_dom_sf"/>
</dbReference>
<reference evidence="3 4" key="1">
    <citation type="submission" date="2018-09" db="EMBL/GenBank/DDBJ databases">
        <title>A high-quality reference genome of wild soybean provides a powerful tool to mine soybean genomes.</title>
        <authorList>
            <person name="Xie M."/>
            <person name="Chung C.Y.L."/>
            <person name="Li M.-W."/>
            <person name="Wong F.-L."/>
            <person name="Chan T.-F."/>
            <person name="Lam H.-M."/>
        </authorList>
    </citation>
    <scope>NUCLEOTIDE SEQUENCE [LARGE SCALE GENOMIC DNA]</scope>
    <source>
        <strain evidence="4">cv. W05</strain>
        <tissue evidence="3">Hypocotyl of etiolated seedlings</tissue>
    </source>
</reference>
<dbReference type="InterPro" id="IPR046960">
    <property type="entry name" value="PPR_At4g14850-like_plant"/>
</dbReference>
<dbReference type="NCBIfam" id="TIGR00756">
    <property type="entry name" value="PPR"/>
    <property type="match status" value="3"/>
</dbReference>
<dbReference type="PROSITE" id="PS51375">
    <property type="entry name" value="PPR"/>
    <property type="match status" value="2"/>
</dbReference>
<feature type="non-terminal residue" evidence="3">
    <location>
        <position position="1"/>
    </location>
</feature>
<evidence type="ECO:0000256" key="2">
    <source>
        <dbReference type="PROSITE-ProRule" id="PRU00708"/>
    </source>
</evidence>
<dbReference type="AlphaFoldDB" id="A0A445L5P8"/>
<dbReference type="Gene3D" id="1.25.40.10">
    <property type="entry name" value="Tetratricopeptide repeat domain"/>
    <property type="match status" value="2"/>
</dbReference>
<name>A0A445L5P8_GLYSO</name>
<dbReference type="GO" id="GO:0003723">
    <property type="term" value="F:RNA binding"/>
    <property type="evidence" value="ECO:0007669"/>
    <property type="project" value="InterPro"/>
</dbReference>
<dbReference type="FunFam" id="1.25.40.10:FF:001268">
    <property type="entry name" value="Pentatricopeptide repeat-containing protein, mitochondrial isoform A"/>
    <property type="match status" value="1"/>
</dbReference>
<dbReference type="Proteomes" id="UP000289340">
    <property type="component" value="Chromosome 3"/>
</dbReference>
<keyword evidence="4" id="KW-1185">Reference proteome</keyword>
<feature type="repeat" description="PPR" evidence="2">
    <location>
        <begin position="207"/>
        <end position="241"/>
    </location>
</feature>
<evidence type="ECO:0000256" key="1">
    <source>
        <dbReference type="ARBA" id="ARBA00022737"/>
    </source>
</evidence>
<accession>A0A445L5P8</accession>
<dbReference type="PANTHER" id="PTHR47926">
    <property type="entry name" value="PENTATRICOPEPTIDE REPEAT-CONTAINING PROTEIN"/>
    <property type="match status" value="1"/>
</dbReference>
<dbReference type="EMBL" id="QZWG01000003">
    <property type="protein sequence ID" value="RZC18465.1"/>
    <property type="molecule type" value="Genomic_DNA"/>
</dbReference>
<protein>
    <submittedName>
        <fullName evidence="3">Pentatricopeptide repeat-containing protein, mitochondrial</fullName>
    </submittedName>
</protein>
<dbReference type="PANTHER" id="PTHR47926:SF460">
    <property type="entry name" value="OS01G0815900 PROTEIN"/>
    <property type="match status" value="1"/>
</dbReference>
<comment type="caution">
    <text evidence="3">The sequence shown here is derived from an EMBL/GenBank/DDBJ whole genome shotgun (WGS) entry which is preliminary data.</text>
</comment>
<dbReference type="GO" id="GO:0009451">
    <property type="term" value="P:RNA modification"/>
    <property type="evidence" value="ECO:0007669"/>
    <property type="project" value="InterPro"/>
</dbReference>
<dbReference type="InterPro" id="IPR002885">
    <property type="entry name" value="PPR_rpt"/>
</dbReference>
<keyword evidence="1" id="KW-0677">Repeat</keyword>
<sequence length="688" mass="78233">HYRFEMAVSLWRSRTASSALNLFANTLCRFSSGCVAEATISTTTISPRFPYASSSPKPKHPQHLLSLLLRDPSQRQPLQQVHSHIITSGLFYNPFHNTLTCLLLFNNVIRCYSFGPYPHEALHFFTYTQHCHTFLTYPSLDTFSFAFLCHASANPNYTHFGTQLHALVFKVGFQFHVYVKTGLLQMYSSSGLLVEAAQVFYEMQHRNLVSWNVFITGLIKWGEVELACSVFNQMPARSVVSWTLVIDGYTRRNQPIKALTLFRKMIEVDGIEPTEVTLLTIFPAIANIGCIKICQSVHVYVEKRGFNAFDVRITNALLDLYAKCGCIASMSRFFQEIPDQRRNLVSWTSTISGFAMNGMGREALESFESMEKTGLRPNHVTFLGVLSACSHGGLVEEGINFFVKMVKDWCLVPDIKHYGCVIDMLGRAGRLEEAEKVALQVPHEVANAVMWRTLLGACSVHNNVEIGQRVTNKILEMERGHGGDYVLMSNILFKRMFMVPVRDIGSDNGVPQKRIVQSLKRRDCIEHLASVREKVKVGLNGYELGGQEEQTMRRGENQLRVKLESLLESETILKKSAEGVIKFIIVGDMWTWEKFSNCALEGICWTDCWSIKEQCMHLQSHMPFIIPLMLIVLSYIRMATVFDQPRDVHSGKQSWNFKASVIQSRHMFPLNDPKKYYAFEIVLLDSHG</sequence>
<evidence type="ECO:0000313" key="3">
    <source>
        <dbReference type="EMBL" id="RZC18465.1"/>
    </source>
</evidence>
<proteinExistence type="predicted"/>
<dbReference type="FunFam" id="1.25.40.10:FF:001213">
    <property type="entry name" value="Pentatricopeptide repeat-containing protein, mitochondrial"/>
    <property type="match status" value="1"/>
</dbReference>
<dbReference type="Pfam" id="PF01535">
    <property type="entry name" value="PPR"/>
    <property type="match status" value="4"/>
</dbReference>
<organism evidence="3 4">
    <name type="scientific">Glycine soja</name>
    <name type="common">Wild soybean</name>
    <dbReference type="NCBI Taxonomy" id="3848"/>
    <lineage>
        <taxon>Eukaryota</taxon>
        <taxon>Viridiplantae</taxon>
        <taxon>Streptophyta</taxon>
        <taxon>Embryophyta</taxon>
        <taxon>Tracheophyta</taxon>
        <taxon>Spermatophyta</taxon>
        <taxon>Magnoliopsida</taxon>
        <taxon>eudicotyledons</taxon>
        <taxon>Gunneridae</taxon>
        <taxon>Pentapetalae</taxon>
        <taxon>rosids</taxon>
        <taxon>fabids</taxon>
        <taxon>Fabales</taxon>
        <taxon>Fabaceae</taxon>
        <taxon>Papilionoideae</taxon>
        <taxon>50 kb inversion clade</taxon>
        <taxon>NPAAA clade</taxon>
        <taxon>indigoferoid/millettioid clade</taxon>
        <taxon>Phaseoleae</taxon>
        <taxon>Glycine</taxon>
        <taxon>Glycine subgen. Soja</taxon>
    </lineage>
</organism>
<dbReference type="Pfam" id="PF13041">
    <property type="entry name" value="PPR_2"/>
    <property type="match status" value="1"/>
</dbReference>
<gene>
    <name evidence="3" type="ORF">D0Y65_005640</name>
</gene>